<name>A0A8J6QSE6_9FLAO</name>
<dbReference type="GO" id="GO:0016787">
    <property type="term" value="F:hydrolase activity"/>
    <property type="evidence" value="ECO:0007669"/>
    <property type="project" value="InterPro"/>
</dbReference>
<feature type="domain" description="Calcineurin-like phosphoesterase" evidence="1">
    <location>
        <begin position="30"/>
        <end position="153"/>
    </location>
</feature>
<organism evidence="2 3">
    <name type="scientific">Aestuariibaculum suncheonense</name>
    <dbReference type="NCBI Taxonomy" id="1028745"/>
    <lineage>
        <taxon>Bacteria</taxon>
        <taxon>Pseudomonadati</taxon>
        <taxon>Bacteroidota</taxon>
        <taxon>Flavobacteriia</taxon>
        <taxon>Flavobacteriales</taxon>
        <taxon>Flavobacteriaceae</taxon>
    </lineage>
</organism>
<dbReference type="Proteomes" id="UP000602057">
    <property type="component" value="Unassembled WGS sequence"/>
</dbReference>
<reference evidence="2" key="2">
    <citation type="submission" date="2020-09" db="EMBL/GenBank/DDBJ databases">
        <authorList>
            <person name="Wu Z."/>
        </authorList>
    </citation>
    <scope>NUCLEOTIDE SEQUENCE</scope>
    <source>
        <strain evidence="2">SC17</strain>
    </source>
</reference>
<dbReference type="EMBL" id="JACVXC010000002">
    <property type="protein sequence ID" value="MBD0835074.1"/>
    <property type="molecule type" value="Genomic_DNA"/>
</dbReference>
<gene>
    <name evidence="2" type="ORF">ICJ84_06485</name>
</gene>
<keyword evidence="3" id="KW-1185">Reference proteome</keyword>
<dbReference type="RefSeq" id="WP_188215568.1">
    <property type="nucleotide sequence ID" value="NZ_BAABGH010000010.1"/>
</dbReference>
<dbReference type="Pfam" id="PF00149">
    <property type="entry name" value="Metallophos"/>
    <property type="match status" value="1"/>
</dbReference>
<comment type="caution">
    <text evidence="2">The sequence shown here is derived from an EMBL/GenBank/DDBJ whole genome shotgun (WGS) entry which is preliminary data.</text>
</comment>
<evidence type="ECO:0000259" key="1">
    <source>
        <dbReference type="Pfam" id="PF00149"/>
    </source>
</evidence>
<dbReference type="PROSITE" id="PS51257">
    <property type="entry name" value="PROKAR_LIPOPROTEIN"/>
    <property type="match status" value="1"/>
</dbReference>
<protein>
    <submittedName>
        <fullName evidence="2">Metallophosphoesterase</fullName>
    </submittedName>
</protein>
<evidence type="ECO:0000313" key="2">
    <source>
        <dbReference type="EMBL" id="MBD0835074.1"/>
    </source>
</evidence>
<dbReference type="InterPro" id="IPR004843">
    <property type="entry name" value="Calcineurin-like_PHP"/>
</dbReference>
<accession>A0A8J6QSE6</accession>
<dbReference type="Gene3D" id="3.60.21.10">
    <property type="match status" value="2"/>
</dbReference>
<dbReference type="SUPFAM" id="SSF56300">
    <property type="entry name" value="Metallo-dependent phosphatases"/>
    <property type="match status" value="1"/>
</dbReference>
<dbReference type="InterPro" id="IPR029052">
    <property type="entry name" value="Metallo-depent_PP-like"/>
</dbReference>
<dbReference type="AlphaFoldDB" id="A0A8J6QSE6"/>
<reference evidence="2" key="1">
    <citation type="journal article" date="2013" name="Int. J. Syst. Evol. Microbiol.">
        <title>Aestuariibaculum suncheonense gen. nov., sp. nov., a marine bacterium of the family Flavobacteriaceae isolated from a tidal flat and emended descriptions of the genera Gaetbulibacter and Tamlana.</title>
        <authorList>
            <person name="Jeong S.H."/>
            <person name="Park M.S."/>
            <person name="Jin H.M."/>
            <person name="Lee K."/>
            <person name="Park W."/>
            <person name="Jeon C.O."/>
        </authorList>
    </citation>
    <scope>NUCLEOTIDE SEQUENCE</scope>
    <source>
        <strain evidence="2">SC17</strain>
    </source>
</reference>
<sequence length="616" mass="71278">MKRLVLVILCILFCACKEVNKEERQKESIQIAFLSDVHLLDIYPEFSDTNYKGILNPSTGKYTLARTMESQLNSTRLFNENYFAFKAALNDVVKRGIKYVVLPGDFSDDGQMVNVRGMKNILNEYSNKYEINFVLTTGNHDPVKPFYQDAGKPDFIGQGGKPQAIFSKKDLFNSEAENPLPVIVTKDIAKLGYREILKELGSFGFQVQPETMYWETPFTNYTYADYNYKEARLYSDIKFRTYKSQTNGAEIPDLSYLIEHKDNLWFLAIDANVYVPTSKGMSSNPEDFKGASIGYNNLLSHKSYLIDWIKTVTERAQVLGKHLVVFSHYPTVDFNDDASLEMRQLFGKEKMQLHRVPEEQVAKAFVQAGIKVHFGGHMHINDTGVRKYNDHKSLVNIQVPSLAAYIPAYKLLTIKDNYTWEVETIRLDSVPDFKTLFPLYEQEYEFIKKHDSKNIWNKDILSVATYKDFTEWHLHELVRLRFINNDWPENFKDQLIKASGSKLIDLAKREGGDFEKFTKNLNLKEIPISVFEEWTGLDMIHDFYKLKNADKLAISDVGEYRLKQYLILSAFFKSTSNEQLKLWGTIFIKICSGYPANHFEIDIKSGEIKAVNPLYW</sequence>
<proteinExistence type="predicted"/>
<evidence type="ECO:0000313" key="3">
    <source>
        <dbReference type="Proteomes" id="UP000602057"/>
    </source>
</evidence>